<organism evidence="2 3">
    <name type="scientific">Caerostris extrusa</name>
    <name type="common">Bark spider</name>
    <name type="synonym">Caerostris bankana</name>
    <dbReference type="NCBI Taxonomy" id="172846"/>
    <lineage>
        <taxon>Eukaryota</taxon>
        <taxon>Metazoa</taxon>
        <taxon>Ecdysozoa</taxon>
        <taxon>Arthropoda</taxon>
        <taxon>Chelicerata</taxon>
        <taxon>Arachnida</taxon>
        <taxon>Araneae</taxon>
        <taxon>Araneomorphae</taxon>
        <taxon>Entelegynae</taxon>
        <taxon>Araneoidea</taxon>
        <taxon>Araneidae</taxon>
        <taxon>Caerostris</taxon>
    </lineage>
</organism>
<accession>A0AAV4PY44</accession>
<keyword evidence="1" id="KW-0812">Transmembrane</keyword>
<feature type="transmembrane region" description="Helical" evidence="1">
    <location>
        <begin position="298"/>
        <end position="321"/>
    </location>
</feature>
<gene>
    <name evidence="2" type="ORF">CEXT_543051</name>
</gene>
<evidence type="ECO:0000313" key="3">
    <source>
        <dbReference type="Proteomes" id="UP001054945"/>
    </source>
</evidence>
<sequence length="326" mass="37017">MKVSDTGFLSLCRIHYLGKRVNILIQSIEIRISKYLLWRKNRKGSNSFSFIPCNTASVQWETIPPRAYTKHSKAIPLGSYTRPPLNPRRPKKAPERESQMILLPSLIFPKEDMCSIGKPYPHLTKHLVATYPRPLLAQPLASIRAPESESQMIPFPFFLIVHQEDTRPMGNHIPTYPKHSLEANHLVATYPPPFFCSTSGVQYEHQKGPEARATPFCFCFPGATVFKCTDMAAIRGCNPHSVYLEAAMMFVPDDTLSIFFYYFPLGVAVPSDCNLSLHFHHMIKSMFRFVFIAAQNEVVFYIYASTASYVSDVLIILPSIYRASSD</sequence>
<keyword evidence="3" id="KW-1185">Reference proteome</keyword>
<proteinExistence type="predicted"/>
<keyword evidence="1" id="KW-1133">Transmembrane helix</keyword>
<reference evidence="2 3" key="1">
    <citation type="submission" date="2021-06" db="EMBL/GenBank/DDBJ databases">
        <title>Caerostris extrusa draft genome.</title>
        <authorList>
            <person name="Kono N."/>
            <person name="Arakawa K."/>
        </authorList>
    </citation>
    <scope>NUCLEOTIDE SEQUENCE [LARGE SCALE GENOMIC DNA]</scope>
</reference>
<keyword evidence="1" id="KW-0472">Membrane</keyword>
<protein>
    <submittedName>
        <fullName evidence="2">Uncharacterized protein</fullName>
    </submittedName>
</protein>
<name>A0AAV4PY44_CAEEX</name>
<comment type="caution">
    <text evidence="2">The sequence shown here is derived from an EMBL/GenBank/DDBJ whole genome shotgun (WGS) entry which is preliminary data.</text>
</comment>
<feature type="transmembrane region" description="Helical" evidence="1">
    <location>
        <begin position="258"/>
        <end position="277"/>
    </location>
</feature>
<dbReference type="AlphaFoldDB" id="A0AAV4PY44"/>
<evidence type="ECO:0000313" key="2">
    <source>
        <dbReference type="EMBL" id="GIY02338.1"/>
    </source>
</evidence>
<dbReference type="Proteomes" id="UP001054945">
    <property type="component" value="Unassembled WGS sequence"/>
</dbReference>
<dbReference type="EMBL" id="BPLR01005436">
    <property type="protein sequence ID" value="GIY02338.1"/>
    <property type="molecule type" value="Genomic_DNA"/>
</dbReference>
<evidence type="ECO:0000256" key="1">
    <source>
        <dbReference type="SAM" id="Phobius"/>
    </source>
</evidence>